<keyword evidence="12" id="KW-1185">Reference proteome</keyword>
<proteinExistence type="predicted"/>
<keyword evidence="8" id="KW-0472">Membrane</keyword>
<dbReference type="PRINTS" id="PR00344">
    <property type="entry name" value="BCTRLSENSOR"/>
</dbReference>
<dbReference type="OrthoDB" id="9770955at2"/>
<dbReference type="Gene3D" id="1.10.287.130">
    <property type="match status" value="1"/>
</dbReference>
<dbReference type="InterPro" id="IPR003594">
    <property type="entry name" value="HATPase_dom"/>
</dbReference>
<evidence type="ECO:0000256" key="3">
    <source>
        <dbReference type="ARBA" id="ARBA00012438"/>
    </source>
</evidence>
<dbReference type="PROSITE" id="PS50109">
    <property type="entry name" value="HIS_KIN"/>
    <property type="match status" value="1"/>
</dbReference>
<dbReference type="KEGG" id="dak:DaAHT2_1782"/>
<feature type="domain" description="HAMP" evidence="10">
    <location>
        <begin position="218"/>
        <end position="270"/>
    </location>
</feature>
<dbReference type="InterPro" id="IPR004358">
    <property type="entry name" value="Sig_transdc_His_kin-like_C"/>
</dbReference>
<dbReference type="Proteomes" id="UP000001508">
    <property type="component" value="Chromosome"/>
</dbReference>
<dbReference type="EMBL" id="CP001940">
    <property type="protein sequence ID" value="ADH86473.1"/>
    <property type="molecule type" value="Genomic_DNA"/>
</dbReference>
<dbReference type="InterPro" id="IPR036097">
    <property type="entry name" value="HisK_dim/P_sf"/>
</dbReference>
<evidence type="ECO:0000256" key="5">
    <source>
        <dbReference type="ARBA" id="ARBA00022679"/>
    </source>
</evidence>
<dbReference type="FunFam" id="3.30.565.10:FF:000006">
    <property type="entry name" value="Sensor histidine kinase WalK"/>
    <property type="match status" value="1"/>
</dbReference>
<dbReference type="Pfam" id="PF00672">
    <property type="entry name" value="HAMP"/>
    <property type="match status" value="1"/>
</dbReference>
<dbReference type="CDD" id="cd16922">
    <property type="entry name" value="HATPase_EvgS-ArcB-TorS-like"/>
    <property type="match status" value="1"/>
</dbReference>
<dbReference type="STRING" id="589865.DaAHT2_1782"/>
<dbReference type="Pfam" id="PF00512">
    <property type="entry name" value="HisKA"/>
    <property type="match status" value="1"/>
</dbReference>
<keyword evidence="8" id="KW-1133">Transmembrane helix</keyword>
<dbReference type="SMART" id="SM00387">
    <property type="entry name" value="HATPase_c"/>
    <property type="match status" value="1"/>
</dbReference>
<dbReference type="GO" id="GO:0016020">
    <property type="term" value="C:membrane"/>
    <property type="evidence" value="ECO:0007669"/>
    <property type="project" value="UniProtKB-SubCell"/>
</dbReference>
<dbReference type="SUPFAM" id="SSF158472">
    <property type="entry name" value="HAMP domain-like"/>
    <property type="match status" value="1"/>
</dbReference>
<protein>
    <recommendedName>
        <fullName evidence="3">histidine kinase</fullName>
        <ecNumber evidence="3">2.7.13.3</ecNumber>
    </recommendedName>
</protein>
<dbReference type="SUPFAM" id="SSF55874">
    <property type="entry name" value="ATPase domain of HSP90 chaperone/DNA topoisomerase II/histidine kinase"/>
    <property type="match status" value="1"/>
</dbReference>
<dbReference type="AlphaFoldDB" id="D6Z4J8"/>
<feature type="domain" description="Histidine kinase" evidence="9">
    <location>
        <begin position="278"/>
        <end position="496"/>
    </location>
</feature>
<name>D6Z4J8_DESAT</name>
<dbReference type="InterPro" id="IPR003660">
    <property type="entry name" value="HAMP_dom"/>
</dbReference>
<keyword evidence="7" id="KW-0902">Two-component regulatory system</keyword>
<dbReference type="InterPro" id="IPR003661">
    <property type="entry name" value="HisK_dim/P_dom"/>
</dbReference>
<dbReference type="CDD" id="cd00082">
    <property type="entry name" value="HisKA"/>
    <property type="match status" value="1"/>
</dbReference>
<evidence type="ECO:0000256" key="6">
    <source>
        <dbReference type="ARBA" id="ARBA00022777"/>
    </source>
</evidence>
<dbReference type="Gene3D" id="3.30.565.10">
    <property type="entry name" value="Histidine kinase-like ATPase, C-terminal domain"/>
    <property type="match status" value="1"/>
</dbReference>
<evidence type="ECO:0000256" key="8">
    <source>
        <dbReference type="SAM" id="Phobius"/>
    </source>
</evidence>
<dbReference type="PANTHER" id="PTHR43711">
    <property type="entry name" value="TWO-COMPONENT HISTIDINE KINASE"/>
    <property type="match status" value="1"/>
</dbReference>
<feature type="transmembrane region" description="Helical" evidence="8">
    <location>
        <begin position="20"/>
        <end position="43"/>
    </location>
</feature>
<dbReference type="SMART" id="SM00388">
    <property type="entry name" value="HisKA"/>
    <property type="match status" value="1"/>
</dbReference>
<keyword evidence="6 11" id="KW-0418">Kinase</keyword>
<dbReference type="HOGENOM" id="CLU_000445_89_23_7"/>
<keyword evidence="4" id="KW-0597">Phosphoprotein</keyword>
<dbReference type="EC" id="2.7.13.3" evidence="3"/>
<dbReference type="InterPro" id="IPR005467">
    <property type="entry name" value="His_kinase_dom"/>
</dbReference>
<organism evidence="11 12">
    <name type="scientific">Desulfurivibrio alkaliphilus (strain DSM 19089 / UNIQEM U267 / AHT2)</name>
    <dbReference type="NCBI Taxonomy" id="589865"/>
    <lineage>
        <taxon>Bacteria</taxon>
        <taxon>Pseudomonadati</taxon>
        <taxon>Thermodesulfobacteriota</taxon>
        <taxon>Desulfobulbia</taxon>
        <taxon>Desulfobulbales</taxon>
        <taxon>Desulfobulbaceae</taxon>
        <taxon>Desulfurivibrio</taxon>
    </lineage>
</organism>
<dbReference type="PROSITE" id="PS50885">
    <property type="entry name" value="HAMP"/>
    <property type="match status" value="1"/>
</dbReference>
<dbReference type="InterPro" id="IPR050736">
    <property type="entry name" value="Sensor_HK_Regulatory"/>
</dbReference>
<comment type="subcellular location">
    <subcellularLocation>
        <location evidence="2">Membrane</location>
    </subcellularLocation>
</comment>
<gene>
    <name evidence="11" type="ordered locus">DaAHT2_1782</name>
</gene>
<dbReference type="InParanoid" id="D6Z4J8"/>
<dbReference type="RefSeq" id="WP_013163996.1">
    <property type="nucleotide sequence ID" value="NC_014216.1"/>
</dbReference>
<feature type="transmembrane region" description="Helical" evidence="8">
    <location>
        <begin position="194"/>
        <end position="216"/>
    </location>
</feature>
<dbReference type="PANTHER" id="PTHR43711:SF31">
    <property type="entry name" value="HISTIDINE KINASE"/>
    <property type="match status" value="1"/>
</dbReference>
<dbReference type="SUPFAM" id="SSF47384">
    <property type="entry name" value="Homodimeric domain of signal transducing histidine kinase"/>
    <property type="match status" value="1"/>
</dbReference>
<sequence length="496" mass="55044">MKNVKNNLKPGSSTLKLSIFARLLISSLVFFVMLAGVSLFFIYHLNRFNQVVQSIVQHDASVVEFSGRLSDLLLSQARNERLFVLLNDEQLYRNYLEDGVEFARLLQIAQGELDDPEINQALQAVTLQHLEFTRLAEEEHRLRRSATAYDAERYDEEKQQVVAELIATLQGIRQASEKSVFAKISNLRETGEQAAVIAVLITIGALFIGLLVAAVVTRSITRPLQVIKAKTREIAHGNFQGDLQIASPPIIKELAIALNSMCHKLQELDNLKSAFFADMSHELRTPLASIKEGTHILLDRVGGEINNHQQRILLIISQESDRLINRVNSLLDLARMEAGMVVDHYSRTSLSTLVRDALQGLQPLAEAKGVRIVNHIAALPPVNVDQERIMQVVRNLVGNAIKFTPEGGTITLTATVRDKMLEVAVQDTGIGIPEGDLERIFLKFQQVLPARSDKVKGSGLGLAMVKQIILAHGGKVWATSQIEKGSTFYFTLPLAE</sequence>
<evidence type="ECO:0000313" key="11">
    <source>
        <dbReference type="EMBL" id="ADH86473.1"/>
    </source>
</evidence>
<evidence type="ECO:0000256" key="1">
    <source>
        <dbReference type="ARBA" id="ARBA00000085"/>
    </source>
</evidence>
<dbReference type="eggNOG" id="COG5002">
    <property type="taxonomic scope" value="Bacteria"/>
</dbReference>
<keyword evidence="8" id="KW-0812">Transmembrane</keyword>
<dbReference type="GO" id="GO:0000155">
    <property type="term" value="F:phosphorelay sensor kinase activity"/>
    <property type="evidence" value="ECO:0007669"/>
    <property type="project" value="InterPro"/>
</dbReference>
<dbReference type="InterPro" id="IPR036890">
    <property type="entry name" value="HATPase_C_sf"/>
</dbReference>
<comment type="catalytic activity">
    <reaction evidence="1">
        <text>ATP + protein L-histidine = ADP + protein N-phospho-L-histidine.</text>
        <dbReference type="EC" id="2.7.13.3"/>
    </reaction>
</comment>
<reference evidence="12" key="1">
    <citation type="submission" date="2010-02" db="EMBL/GenBank/DDBJ databases">
        <title>Complete sequence of Desulfurivibrio alkaliphilus AHT2.</title>
        <authorList>
            <consortium name="US DOE Joint Genome Institute"/>
            <person name="Pitluck S."/>
            <person name="Chertkov O."/>
            <person name="Detter J.C."/>
            <person name="Han C."/>
            <person name="Tapia R."/>
            <person name="Larimer F."/>
            <person name="Land M."/>
            <person name="Hauser L."/>
            <person name="Kyrpides N."/>
            <person name="Mikhailova N."/>
            <person name="Sorokin D.Y."/>
            <person name="Muyzer G."/>
            <person name="Woyke T."/>
        </authorList>
    </citation>
    <scope>NUCLEOTIDE SEQUENCE [LARGE SCALE GENOMIC DNA]</scope>
    <source>
        <strain evidence="12">DSM 19089 / UNIQEM U267 / AHT2</strain>
    </source>
</reference>
<evidence type="ECO:0000259" key="9">
    <source>
        <dbReference type="PROSITE" id="PS50109"/>
    </source>
</evidence>
<evidence type="ECO:0000259" key="10">
    <source>
        <dbReference type="PROSITE" id="PS50885"/>
    </source>
</evidence>
<evidence type="ECO:0000313" key="12">
    <source>
        <dbReference type="Proteomes" id="UP000001508"/>
    </source>
</evidence>
<dbReference type="FunCoup" id="D6Z4J8">
    <property type="interactions" value="114"/>
</dbReference>
<evidence type="ECO:0000256" key="2">
    <source>
        <dbReference type="ARBA" id="ARBA00004370"/>
    </source>
</evidence>
<dbReference type="SMART" id="SM00304">
    <property type="entry name" value="HAMP"/>
    <property type="match status" value="1"/>
</dbReference>
<accession>D6Z4J8</accession>
<keyword evidence="5" id="KW-0808">Transferase</keyword>
<dbReference type="Pfam" id="PF02518">
    <property type="entry name" value="HATPase_c"/>
    <property type="match status" value="1"/>
</dbReference>
<dbReference type="CDD" id="cd06225">
    <property type="entry name" value="HAMP"/>
    <property type="match status" value="1"/>
</dbReference>
<dbReference type="eggNOG" id="COG5278">
    <property type="taxonomic scope" value="Bacteria"/>
</dbReference>
<evidence type="ECO:0000256" key="7">
    <source>
        <dbReference type="ARBA" id="ARBA00023012"/>
    </source>
</evidence>
<evidence type="ECO:0000256" key="4">
    <source>
        <dbReference type="ARBA" id="ARBA00022553"/>
    </source>
</evidence>
<dbReference type="Gene3D" id="6.10.340.10">
    <property type="match status" value="1"/>
</dbReference>